<dbReference type="EMBL" id="CP061800">
    <property type="protein sequence ID" value="QTA84189.1"/>
    <property type="molecule type" value="Genomic_DNA"/>
</dbReference>
<keyword evidence="3" id="KW-1185">Reference proteome</keyword>
<dbReference type="Pfam" id="PF13358">
    <property type="entry name" value="DDE_3"/>
    <property type="match status" value="1"/>
</dbReference>
<reference evidence="2" key="1">
    <citation type="journal article" date="2021" name="Microb. Physiol.">
        <title>Proteogenomic Insights into the Physiology of Marine, Sulfate-Reducing, Filamentous Desulfonema limicola and Desulfonema magnum.</title>
        <authorList>
            <person name="Schnaars V."/>
            <person name="Wohlbrand L."/>
            <person name="Scheve S."/>
            <person name="Hinrichs C."/>
            <person name="Reinhardt R."/>
            <person name="Rabus R."/>
        </authorList>
    </citation>
    <scope>NUCLEOTIDE SEQUENCE</scope>
    <source>
        <strain evidence="2">4be13</strain>
    </source>
</reference>
<dbReference type="Proteomes" id="UP000663722">
    <property type="component" value="Chromosome"/>
</dbReference>
<gene>
    <name evidence="2" type="ORF">dnm_001830</name>
</gene>
<proteinExistence type="predicted"/>
<dbReference type="AlphaFoldDB" id="A0A975BFE8"/>
<evidence type="ECO:0000259" key="1">
    <source>
        <dbReference type="Pfam" id="PF13358"/>
    </source>
</evidence>
<dbReference type="InterPro" id="IPR047655">
    <property type="entry name" value="Transpos_IS630-like"/>
</dbReference>
<accession>A0A975BFE8</accession>
<dbReference type="InterPro" id="IPR038717">
    <property type="entry name" value="Tc1-like_DDE_dom"/>
</dbReference>
<protein>
    <submittedName>
        <fullName evidence="2">Transposase DDE domain-containing protein</fullName>
    </submittedName>
</protein>
<evidence type="ECO:0000313" key="3">
    <source>
        <dbReference type="Proteomes" id="UP000663722"/>
    </source>
</evidence>
<name>A0A975BFE8_9BACT</name>
<dbReference type="NCBIfam" id="NF033545">
    <property type="entry name" value="transpos_IS630"/>
    <property type="match status" value="1"/>
</dbReference>
<dbReference type="KEGG" id="dmm:dnm_001830"/>
<evidence type="ECO:0000313" key="2">
    <source>
        <dbReference type="EMBL" id="QTA84189.1"/>
    </source>
</evidence>
<organism evidence="2 3">
    <name type="scientific">Desulfonema magnum</name>
    <dbReference type="NCBI Taxonomy" id="45655"/>
    <lineage>
        <taxon>Bacteria</taxon>
        <taxon>Pseudomonadati</taxon>
        <taxon>Thermodesulfobacteriota</taxon>
        <taxon>Desulfobacteria</taxon>
        <taxon>Desulfobacterales</taxon>
        <taxon>Desulfococcaceae</taxon>
        <taxon>Desulfonema</taxon>
    </lineage>
</organism>
<sequence>MEDVLDLYEEPYDAAYPCVCFDEKLCQLIGETRIPLPREAGKPLRYDYEYERNGTANLFIILEPAAGQRRVIVTQRRTKMDFADMMKLITDELYPDAIKIRIVMDNLNTHAPSSLYERFEPGEARRILRRLEFHYTPKHASWLNMAEIEISVLSGQCIDRRIGDTETLKREISAWEKKRNEKSAKVIWRFTNTDARVKLKRLYPS</sequence>
<feature type="domain" description="Tc1-like transposase DDE" evidence="1">
    <location>
        <begin position="18"/>
        <end position="169"/>
    </location>
</feature>